<dbReference type="InterPro" id="IPR001789">
    <property type="entry name" value="Sig_transdc_resp-reg_receiver"/>
</dbReference>
<dbReference type="SMART" id="SM00421">
    <property type="entry name" value="HTH_LUXR"/>
    <property type="match status" value="1"/>
</dbReference>
<dbReference type="InterPro" id="IPR011006">
    <property type="entry name" value="CheY-like_superfamily"/>
</dbReference>
<dbReference type="Pfam" id="PF00072">
    <property type="entry name" value="Response_reg"/>
    <property type="match status" value="1"/>
</dbReference>
<dbReference type="InterPro" id="IPR016032">
    <property type="entry name" value="Sig_transdc_resp-reg_C-effctor"/>
</dbReference>
<evidence type="ECO:0000256" key="5">
    <source>
        <dbReference type="PROSITE-ProRule" id="PRU00169"/>
    </source>
</evidence>
<dbReference type="PRINTS" id="PR00038">
    <property type="entry name" value="HTHLUXR"/>
</dbReference>
<dbReference type="InterPro" id="IPR058245">
    <property type="entry name" value="NreC/VraR/RcsB-like_REC"/>
</dbReference>
<dbReference type="PANTHER" id="PTHR43214:SF24">
    <property type="entry name" value="TRANSCRIPTIONAL REGULATORY PROTEIN NARL-RELATED"/>
    <property type="match status" value="1"/>
</dbReference>
<feature type="domain" description="HTH luxR-type" evidence="6">
    <location>
        <begin position="162"/>
        <end position="227"/>
    </location>
</feature>
<evidence type="ECO:0000256" key="1">
    <source>
        <dbReference type="ARBA" id="ARBA00022553"/>
    </source>
</evidence>
<dbReference type="RefSeq" id="WP_162450654.1">
    <property type="nucleotide sequence ID" value="NZ_WLZY01000004.1"/>
</dbReference>
<dbReference type="GO" id="GO:0006355">
    <property type="term" value="P:regulation of DNA-templated transcription"/>
    <property type="evidence" value="ECO:0007669"/>
    <property type="project" value="InterPro"/>
</dbReference>
<keyword evidence="3" id="KW-0238">DNA-binding</keyword>
<dbReference type="InterPro" id="IPR039420">
    <property type="entry name" value="WalR-like"/>
</dbReference>
<evidence type="ECO:0000259" key="6">
    <source>
        <dbReference type="PROSITE" id="PS50043"/>
    </source>
</evidence>
<dbReference type="PROSITE" id="PS50043">
    <property type="entry name" value="HTH_LUXR_2"/>
    <property type="match status" value="1"/>
</dbReference>
<keyword evidence="9" id="KW-1185">Reference proteome</keyword>
<dbReference type="PANTHER" id="PTHR43214">
    <property type="entry name" value="TWO-COMPONENT RESPONSE REGULATOR"/>
    <property type="match status" value="1"/>
</dbReference>
<dbReference type="CDD" id="cd17535">
    <property type="entry name" value="REC_NarL-like"/>
    <property type="match status" value="1"/>
</dbReference>
<keyword evidence="2" id="KW-0805">Transcription regulation</keyword>
<protein>
    <submittedName>
        <fullName evidence="8">Response regulator</fullName>
    </submittedName>
</protein>
<dbReference type="GO" id="GO:0000160">
    <property type="term" value="P:phosphorelay signal transduction system"/>
    <property type="evidence" value="ECO:0007669"/>
    <property type="project" value="InterPro"/>
</dbReference>
<evidence type="ECO:0000313" key="9">
    <source>
        <dbReference type="Proteomes" id="UP000460435"/>
    </source>
</evidence>
<dbReference type="Pfam" id="PF00196">
    <property type="entry name" value="GerE"/>
    <property type="match status" value="1"/>
</dbReference>
<dbReference type="CDD" id="cd06170">
    <property type="entry name" value="LuxR_C_like"/>
    <property type="match status" value="1"/>
</dbReference>
<gene>
    <name evidence="8" type="ORF">F7O44_12785</name>
</gene>
<dbReference type="PROSITE" id="PS00622">
    <property type="entry name" value="HTH_LUXR_1"/>
    <property type="match status" value="1"/>
</dbReference>
<feature type="modified residue" description="4-aspartylphosphate" evidence="5">
    <location>
        <position position="61"/>
    </location>
</feature>
<name>A0A7K3M3P5_9ACTN</name>
<comment type="caution">
    <text evidence="8">The sequence shown here is derived from an EMBL/GenBank/DDBJ whole genome shotgun (WGS) entry which is preliminary data.</text>
</comment>
<sequence>MTEPPTDPVSVLLVDDDPLVRAGLRLMLGGSGDIEIVGEVGDGTEVADAVSRHRPDVILMDIRMPYLDGISATRMLTSRRPAADHHRQPVVIVLTTFDADTNVIAALRAGAAGFLLKNTPPDQIVEAVRRAATGEPVLSPTAVRSLIDHVATTGADERSRQARDRFALLAVREREVAVAVAEGLSNAEIAERLYMSVGTVKAHVSSILTKLGLTNRIQLAILAHDAGLD</sequence>
<dbReference type="InterPro" id="IPR000792">
    <property type="entry name" value="Tscrpt_reg_LuxR_C"/>
</dbReference>
<dbReference type="Gene3D" id="3.40.50.2300">
    <property type="match status" value="1"/>
</dbReference>
<dbReference type="Proteomes" id="UP000460435">
    <property type="component" value="Unassembled WGS sequence"/>
</dbReference>
<feature type="domain" description="Response regulatory" evidence="7">
    <location>
        <begin position="10"/>
        <end position="132"/>
    </location>
</feature>
<accession>A0A7K3M3P5</accession>
<evidence type="ECO:0000313" key="8">
    <source>
        <dbReference type="EMBL" id="NDL57951.1"/>
    </source>
</evidence>
<proteinExistence type="predicted"/>
<evidence type="ECO:0000259" key="7">
    <source>
        <dbReference type="PROSITE" id="PS50110"/>
    </source>
</evidence>
<keyword evidence="1 5" id="KW-0597">Phosphoprotein</keyword>
<evidence type="ECO:0000256" key="4">
    <source>
        <dbReference type="ARBA" id="ARBA00023163"/>
    </source>
</evidence>
<dbReference type="SUPFAM" id="SSF46894">
    <property type="entry name" value="C-terminal effector domain of the bipartite response regulators"/>
    <property type="match status" value="1"/>
</dbReference>
<keyword evidence="4" id="KW-0804">Transcription</keyword>
<evidence type="ECO:0000256" key="2">
    <source>
        <dbReference type="ARBA" id="ARBA00023015"/>
    </source>
</evidence>
<dbReference type="PROSITE" id="PS50110">
    <property type="entry name" value="RESPONSE_REGULATORY"/>
    <property type="match status" value="1"/>
</dbReference>
<dbReference type="EMBL" id="WLZY01000004">
    <property type="protein sequence ID" value="NDL57951.1"/>
    <property type="molecule type" value="Genomic_DNA"/>
</dbReference>
<organism evidence="8 9">
    <name type="scientific">Phytoactinopolyspora mesophila</name>
    <dbReference type="NCBI Taxonomy" id="2650750"/>
    <lineage>
        <taxon>Bacteria</taxon>
        <taxon>Bacillati</taxon>
        <taxon>Actinomycetota</taxon>
        <taxon>Actinomycetes</taxon>
        <taxon>Jiangellales</taxon>
        <taxon>Jiangellaceae</taxon>
        <taxon>Phytoactinopolyspora</taxon>
    </lineage>
</organism>
<dbReference type="SMART" id="SM00448">
    <property type="entry name" value="REC"/>
    <property type="match status" value="1"/>
</dbReference>
<reference evidence="8 9" key="1">
    <citation type="submission" date="2019-11" db="EMBL/GenBank/DDBJ databases">
        <authorList>
            <person name="Li X.-J."/>
            <person name="Feng X.-M."/>
        </authorList>
    </citation>
    <scope>NUCLEOTIDE SEQUENCE [LARGE SCALE GENOMIC DNA]</scope>
    <source>
        <strain evidence="8 9">XMNu-373</strain>
    </source>
</reference>
<evidence type="ECO:0000256" key="3">
    <source>
        <dbReference type="ARBA" id="ARBA00023125"/>
    </source>
</evidence>
<dbReference type="GO" id="GO:0003677">
    <property type="term" value="F:DNA binding"/>
    <property type="evidence" value="ECO:0007669"/>
    <property type="project" value="UniProtKB-KW"/>
</dbReference>
<dbReference type="AlphaFoldDB" id="A0A7K3M3P5"/>
<dbReference type="SUPFAM" id="SSF52172">
    <property type="entry name" value="CheY-like"/>
    <property type="match status" value="1"/>
</dbReference>